<organism evidence="13 14">
    <name type="scientific">Solanum bulbocastanum</name>
    <name type="common">Wild potato</name>
    <dbReference type="NCBI Taxonomy" id="147425"/>
    <lineage>
        <taxon>Eukaryota</taxon>
        <taxon>Viridiplantae</taxon>
        <taxon>Streptophyta</taxon>
        <taxon>Embryophyta</taxon>
        <taxon>Tracheophyta</taxon>
        <taxon>Spermatophyta</taxon>
        <taxon>Magnoliopsida</taxon>
        <taxon>eudicotyledons</taxon>
        <taxon>Gunneridae</taxon>
        <taxon>Pentapetalae</taxon>
        <taxon>asterids</taxon>
        <taxon>lamiids</taxon>
        <taxon>Solanales</taxon>
        <taxon>Solanaceae</taxon>
        <taxon>Solanoideae</taxon>
        <taxon>Solaneae</taxon>
        <taxon>Solanum</taxon>
    </lineage>
</organism>
<proteinExistence type="inferred from homology"/>
<feature type="domain" description="Ubiquitin-like" evidence="11">
    <location>
        <begin position="826"/>
        <end position="900"/>
    </location>
</feature>
<dbReference type="PROSITE" id="PS50067">
    <property type="entry name" value="KINESIN_MOTOR_2"/>
    <property type="match status" value="1"/>
</dbReference>
<dbReference type="SUPFAM" id="SSF52540">
    <property type="entry name" value="P-loop containing nucleoside triphosphate hydrolases"/>
    <property type="match status" value="1"/>
</dbReference>
<keyword evidence="2 8" id="KW-0547">Nucleotide-binding</keyword>
<feature type="domain" description="Ubiquitin-like" evidence="11">
    <location>
        <begin position="750"/>
        <end position="815"/>
    </location>
</feature>
<dbReference type="Gene3D" id="3.10.20.90">
    <property type="entry name" value="Phosphatidylinositol 3-kinase Catalytic Subunit, Chain A, domain 1"/>
    <property type="match status" value="4"/>
</dbReference>
<protein>
    <recommendedName>
        <fullName evidence="7">Kinesin-like protein KIN-10A</fullName>
    </recommendedName>
</protein>
<comment type="similarity">
    <text evidence="6">Belongs to the TRAFAC class myosin-kinesin ATPase superfamily. Kinesin family. KIN-10 subfamily.</text>
</comment>
<keyword evidence="14" id="KW-1185">Reference proteome</keyword>
<name>A0AAN8TYZ9_SOLBU</name>
<dbReference type="InterPro" id="IPR019954">
    <property type="entry name" value="Ubiquitin_CS"/>
</dbReference>
<feature type="domain" description="Ubiquitin-like" evidence="11">
    <location>
        <begin position="974"/>
        <end position="1048"/>
    </location>
</feature>
<dbReference type="GO" id="GO:0016887">
    <property type="term" value="F:ATP hydrolysis activity"/>
    <property type="evidence" value="ECO:0007669"/>
    <property type="project" value="TreeGrafter"/>
</dbReference>
<gene>
    <name evidence="13" type="ORF">RDI58_006676</name>
</gene>
<feature type="region of interest" description="Disordered" evidence="10">
    <location>
        <begin position="1"/>
        <end position="30"/>
    </location>
</feature>
<feature type="domain" description="Ubiquitin-like" evidence="11">
    <location>
        <begin position="891"/>
        <end position="969"/>
    </location>
</feature>
<dbReference type="GO" id="GO:0005524">
    <property type="term" value="F:ATP binding"/>
    <property type="evidence" value="ECO:0007669"/>
    <property type="project" value="UniProtKB-UniRule"/>
</dbReference>
<dbReference type="SMART" id="SM00213">
    <property type="entry name" value="UBQ"/>
    <property type="match status" value="4"/>
</dbReference>
<feature type="region of interest" description="Disordered" evidence="10">
    <location>
        <begin position="683"/>
        <end position="705"/>
    </location>
</feature>
<evidence type="ECO:0000259" key="12">
    <source>
        <dbReference type="PROSITE" id="PS50067"/>
    </source>
</evidence>
<dbReference type="PROSITE" id="PS50053">
    <property type="entry name" value="UBIQUITIN_2"/>
    <property type="match status" value="4"/>
</dbReference>
<feature type="domain" description="Kinesin motor" evidence="12">
    <location>
        <begin position="58"/>
        <end position="334"/>
    </location>
</feature>
<dbReference type="GO" id="GO:0007018">
    <property type="term" value="P:microtubule-based movement"/>
    <property type="evidence" value="ECO:0007669"/>
    <property type="project" value="InterPro"/>
</dbReference>
<dbReference type="AlphaFoldDB" id="A0AAN8TYZ9"/>
<dbReference type="EMBL" id="JBANQN010000003">
    <property type="protein sequence ID" value="KAK6793223.1"/>
    <property type="molecule type" value="Genomic_DNA"/>
</dbReference>
<evidence type="ECO:0000256" key="7">
    <source>
        <dbReference type="ARBA" id="ARBA00073419"/>
    </source>
</evidence>
<dbReference type="GO" id="GO:0005871">
    <property type="term" value="C:kinesin complex"/>
    <property type="evidence" value="ECO:0007669"/>
    <property type="project" value="TreeGrafter"/>
</dbReference>
<evidence type="ECO:0000256" key="5">
    <source>
        <dbReference type="ARBA" id="ARBA00023175"/>
    </source>
</evidence>
<keyword evidence="4 9" id="KW-0175">Coiled coil</keyword>
<evidence type="ECO:0000256" key="6">
    <source>
        <dbReference type="ARBA" id="ARBA00061615"/>
    </source>
</evidence>
<dbReference type="CDD" id="cd17039">
    <property type="entry name" value="Ubl_ubiquitin_like"/>
    <property type="match status" value="2"/>
</dbReference>
<dbReference type="Pfam" id="PF00240">
    <property type="entry name" value="ubiquitin"/>
    <property type="match status" value="4"/>
</dbReference>
<sequence length="1135" mass="128206">MAPTPKNQRIPTPFSKLNLTQIPNSRTPQAKHRLNFTTAKPSPNPNSVAPVAAAAEHPIEVIGRIRDYPDMKEKPLSSLQVNPDRETLRVKTDGGYRDFSFDGVSLSEEEDIDEFYKKFVQSRINGVKLGDKCTVMMYGPTGAGKSYNMFGSSKQPGIVYRSLRDILGDGIEENDENNEKISVGTFVQVTVLEIYNEELYDLLSTNNGGGFGFGWSKGSSSKVRLEVIGKKAKNATFISGTEATKISKEIQKVEKRRTVKSTLCNERSSRSHCMMIIDVPTVGGRLMLVDMAGSENIEQAGQTGMEAKMQTAKINQGNSALKRVVESIANGDSHDSFEDDKSKILMILCASPDPKELHKTISTLEYGAKAKCIVRGPHTPLKEKGAEDSSSAVILGSRIAAMDQFIYKLQMENKLKEKECSEAKRKLMKKEEELATLRSKLELVLQGGVETTDEDIIVKVNERTQMLQHEFEYKIQQCQKTANEYVETERRKMEERMFQQQQEFEMLRRRLEEIESELWRSRVGSRSTEVEENSFGKRLLEMYSEDAGMVKSMDLDRSIDMDCGKKAESNTIQAILGYPSISNASEIEDPSILLQHFTNKSFLSTVFEEEEEGNDSEGDKENPYVEEVQKEVIEEKTICSCNVSTVEDCSDDLSSDTAPSRKELIQNIFELCGNSRELSQQCTPSVPAEKRVKDTESKSPPVKEITCSTPKSWSTLYKNTNNSREHSRHWKVSMEQSMRNMRINEEEKEMTIYLKISKTVALRVKESDSIGDVKSLLHDKEGIPECLQQLVSKGVELADELKLVDYGITKNSLLHASIDNSISRIFLVKRPYAIDAITVGSRISDTIQDVKYRIGASEGVESTEFSLIHDGRFLDDDKTFAFYKIDGGSTLHMVLYPRDKFLISMVMPWEKIVKIEVKAALTVRDVKRSLESRVGYPKNSMDLFLGKQKLEDSKTLYQCDINGESVILVKHRTMQIFINTGDGSTTLDVHRHELIKNVKLMILKKLKIPVHLQKLIYGGKCLFDHRDLASYNVGKESNIIFDIRLPPPANIYEGSLPYFMSCQPESNTRCYHQTSLRKIKGVVSRFTSVAHLKKLMKYDLKLNVKELYLHGKLLCDLCCLGKYGITKKTELGNLC</sequence>
<dbReference type="FunFam" id="3.40.850.10:FF:000068">
    <property type="entry name" value="p-loop containing nucleoside triphosphate hydrolase superfamily protein"/>
    <property type="match status" value="1"/>
</dbReference>
<accession>A0AAN8TYZ9</accession>
<feature type="binding site" evidence="8">
    <location>
        <begin position="139"/>
        <end position="146"/>
    </location>
    <ligand>
        <name>ATP</name>
        <dbReference type="ChEBI" id="CHEBI:30616"/>
    </ligand>
</feature>
<dbReference type="SMART" id="SM00129">
    <property type="entry name" value="KISc"/>
    <property type="match status" value="1"/>
</dbReference>
<dbReference type="PANTHER" id="PTHR24115">
    <property type="entry name" value="KINESIN-RELATED"/>
    <property type="match status" value="1"/>
</dbReference>
<comment type="caution">
    <text evidence="13">The sequence shown here is derived from an EMBL/GenBank/DDBJ whole genome shotgun (WGS) entry which is preliminary data.</text>
</comment>
<dbReference type="PANTHER" id="PTHR24115:SF1019">
    <property type="entry name" value="KINESIN-LIKE PROTEIN KLP2"/>
    <property type="match status" value="1"/>
</dbReference>
<evidence type="ECO:0000256" key="1">
    <source>
        <dbReference type="ARBA" id="ARBA00022701"/>
    </source>
</evidence>
<dbReference type="InterPro" id="IPR027640">
    <property type="entry name" value="Kinesin-like_fam"/>
</dbReference>
<dbReference type="InterPro" id="IPR036961">
    <property type="entry name" value="Kinesin_motor_dom_sf"/>
</dbReference>
<dbReference type="GO" id="GO:0005874">
    <property type="term" value="C:microtubule"/>
    <property type="evidence" value="ECO:0007669"/>
    <property type="project" value="UniProtKB-KW"/>
</dbReference>
<keyword evidence="1" id="KW-0493">Microtubule</keyword>
<keyword evidence="5 8" id="KW-0505">Motor protein</keyword>
<dbReference type="PRINTS" id="PR00380">
    <property type="entry name" value="KINESINHEAVY"/>
</dbReference>
<feature type="coiled-coil region" evidence="9">
    <location>
        <begin position="406"/>
        <end position="440"/>
    </location>
</feature>
<dbReference type="Pfam" id="PF00225">
    <property type="entry name" value="Kinesin"/>
    <property type="match status" value="1"/>
</dbReference>
<evidence type="ECO:0000313" key="13">
    <source>
        <dbReference type="EMBL" id="KAK6793223.1"/>
    </source>
</evidence>
<dbReference type="InterPro" id="IPR001752">
    <property type="entry name" value="Kinesin_motor_dom"/>
</dbReference>
<dbReference type="GO" id="GO:0008017">
    <property type="term" value="F:microtubule binding"/>
    <property type="evidence" value="ECO:0007669"/>
    <property type="project" value="InterPro"/>
</dbReference>
<dbReference type="InterPro" id="IPR000626">
    <property type="entry name" value="Ubiquitin-like_dom"/>
</dbReference>
<keyword evidence="3 8" id="KW-0067">ATP-binding</keyword>
<feature type="compositionally biased region" description="Basic and acidic residues" evidence="10">
    <location>
        <begin position="688"/>
        <end position="697"/>
    </location>
</feature>
<feature type="coiled-coil region" evidence="9">
    <location>
        <begin position="490"/>
        <end position="517"/>
    </location>
</feature>
<dbReference type="GO" id="GO:0003777">
    <property type="term" value="F:microtubule motor activity"/>
    <property type="evidence" value="ECO:0007669"/>
    <property type="project" value="InterPro"/>
</dbReference>
<dbReference type="InterPro" id="IPR027417">
    <property type="entry name" value="P-loop_NTPase"/>
</dbReference>
<evidence type="ECO:0000259" key="11">
    <source>
        <dbReference type="PROSITE" id="PS50053"/>
    </source>
</evidence>
<reference evidence="13 14" key="1">
    <citation type="submission" date="2024-02" db="EMBL/GenBank/DDBJ databases">
        <title>de novo genome assembly of Solanum bulbocastanum strain 11H21.</title>
        <authorList>
            <person name="Hosaka A.J."/>
        </authorList>
    </citation>
    <scope>NUCLEOTIDE SEQUENCE [LARGE SCALE GENOMIC DNA]</scope>
    <source>
        <tissue evidence="13">Young leaves</tissue>
    </source>
</reference>
<evidence type="ECO:0000313" key="14">
    <source>
        <dbReference type="Proteomes" id="UP001371456"/>
    </source>
</evidence>
<evidence type="ECO:0000256" key="2">
    <source>
        <dbReference type="ARBA" id="ARBA00022741"/>
    </source>
</evidence>
<evidence type="ECO:0000256" key="4">
    <source>
        <dbReference type="ARBA" id="ARBA00023054"/>
    </source>
</evidence>
<dbReference type="SUPFAM" id="SSF54236">
    <property type="entry name" value="Ubiquitin-like"/>
    <property type="match status" value="4"/>
</dbReference>
<evidence type="ECO:0000256" key="3">
    <source>
        <dbReference type="ARBA" id="ARBA00022840"/>
    </source>
</evidence>
<evidence type="ECO:0000256" key="9">
    <source>
        <dbReference type="SAM" id="Coils"/>
    </source>
</evidence>
<dbReference type="PROSITE" id="PS00299">
    <property type="entry name" value="UBIQUITIN_1"/>
    <property type="match status" value="1"/>
</dbReference>
<evidence type="ECO:0000256" key="8">
    <source>
        <dbReference type="PROSITE-ProRule" id="PRU00283"/>
    </source>
</evidence>
<feature type="compositionally biased region" description="Polar residues" evidence="10">
    <location>
        <begin position="1"/>
        <end position="28"/>
    </location>
</feature>
<dbReference type="Proteomes" id="UP001371456">
    <property type="component" value="Unassembled WGS sequence"/>
</dbReference>
<dbReference type="InterPro" id="IPR029071">
    <property type="entry name" value="Ubiquitin-like_domsf"/>
</dbReference>
<evidence type="ECO:0000256" key="10">
    <source>
        <dbReference type="SAM" id="MobiDB-lite"/>
    </source>
</evidence>
<dbReference type="Gene3D" id="3.40.850.10">
    <property type="entry name" value="Kinesin motor domain"/>
    <property type="match status" value="1"/>
</dbReference>